<dbReference type="AlphaFoldDB" id="A0AA49JG67"/>
<gene>
    <name evidence="3" type="ORF">K4G66_30285</name>
</gene>
<evidence type="ECO:0000256" key="1">
    <source>
        <dbReference type="SAM" id="SignalP"/>
    </source>
</evidence>
<dbReference type="Gene3D" id="1.25.40.10">
    <property type="entry name" value="Tetratricopeptide repeat domain"/>
    <property type="match status" value="1"/>
</dbReference>
<dbReference type="Pfam" id="PF21002">
    <property type="entry name" value="TMEM106_N"/>
    <property type="match status" value="1"/>
</dbReference>
<proteinExistence type="predicted"/>
<dbReference type="SUPFAM" id="SSF48452">
    <property type="entry name" value="TPR-like"/>
    <property type="match status" value="1"/>
</dbReference>
<dbReference type="InterPro" id="IPR011990">
    <property type="entry name" value="TPR-like_helical_dom_sf"/>
</dbReference>
<protein>
    <recommendedName>
        <fullName evidence="2">Transmembrane protein 106 N-terminal domain-containing protein</fullName>
    </recommendedName>
</protein>
<reference evidence="3" key="2">
    <citation type="journal article" date="2024" name="Antonie Van Leeuwenhoek">
        <title>Roseihalotalea indica gen. nov., sp. nov., a halophilic Bacteroidetes from mesopelagic Southwest Indian Ocean with higher carbohydrate metabolic potential.</title>
        <authorList>
            <person name="Chen B."/>
            <person name="Zhang M."/>
            <person name="Lin D."/>
            <person name="Ye J."/>
            <person name="Tang K."/>
        </authorList>
    </citation>
    <scope>NUCLEOTIDE SEQUENCE</scope>
    <source>
        <strain evidence="3">TK19036</strain>
    </source>
</reference>
<dbReference type="EMBL" id="CP120682">
    <property type="protein sequence ID" value="WKN36654.1"/>
    <property type="molecule type" value="Genomic_DNA"/>
</dbReference>
<evidence type="ECO:0000313" key="3">
    <source>
        <dbReference type="EMBL" id="WKN36654.1"/>
    </source>
</evidence>
<feature type="signal peptide" evidence="1">
    <location>
        <begin position="1"/>
        <end position="20"/>
    </location>
</feature>
<feature type="chain" id="PRO_5041332112" description="Transmembrane protein 106 N-terminal domain-containing protein" evidence="1">
    <location>
        <begin position="21"/>
        <end position="203"/>
    </location>
</feature>
<sequence length="203" mass="23050">MIKKFGLFHLLILLATAGLAQEYADPNHRALMLKMEEGVSLMNQGDYASADFQFQQVLEEIGIVPAELCFYFGKNSYHLEKYKQSIDWLNKYIELKGTHGQFFDQATEYLRLSETDYLAQKRAQTTTSRPSETKKAQPKVVDCDTTPYVLCPVCQGNGVIVEQGSLGNAIYRTCPYSDEQGRMPCSNYKEYMKGNPIPLESED</sequence>
<evidence type="ECO:0000259" key="2">
    <source>
        <dbReference type="Pfam" id="PF21002"/>
    </source>
</evidence>
<feature type="domain" description="Transmembrane protein 106 N-terminal" evidence="2">
    <location>
        <begin position="107"/>
        <end position="179"/>
    </location>
</feature>
<reference evidence="3" key="1">
    <citation type="journal article" date="2023" name="Comput. Struct. Biotechnol. J.">
        <title>Discovery of a novel marine Bacteroidetes with a rich repertoire of carbohydrate-active enzymes.</title>
        <authorList>
            <person name="Chen B."/>
            <person name="Liu G."/>
            <person name="Chen Q."/>
            <person name="Wang H."/>
            <person name="Liu L."/>
            <person name="Tang K."/>
        </authorList>
    </citation>
    <scope>NUCLEOTIDE SEQUENCE</scope>
    <source>
        <strain evidence="3">TK19036</strain>
    </source>
</reference>
<accession>A0AA49JG67</accession>
<name>A0AA49JG67_9BACT</name>
<organism evidence="3">
    <name type="scientific">Roseihalotalea indica</name>
    <dbReference type="NCBI Taxonomy" id="2867963"/>
    <lineage>
        <taxon>Bacteria</taxon>
        <taxon>Pseudomonadati</taxon>
        <taxon>Bacteroidota</taxon>
        <taxon>Cytophagia</taxon>
        <taxon>Cytophagales</taxon>
        <taxon>Catalimonadaceae</taxon>
        <taxon>Roseihalotalea</taxon>
    </lineage>
</organism>
<dbReference type="InterPro" id="IPR048511">
    <property type="entry name" value="TMEM106_N"/>
</dbReference>
<keyword evidence="1" id="KW-0732">Signal</keyword>